<dbReference type="Proteomes" id="UP000239736">
    <property type="component" value="Unassembled WGS sequence"/>
</dbReference>
<reference evidence="1 2" key="1">
    <citation type="submission" date="2018-01" db="EMBL/GenBank/DDBJ databases">
        <title>Genomic Encyclopedia of Archaeal and Bacterial Type Strains, Phase II (KMG-II): from individual species to whole genera.</title>
        <authorList>
            <person name="Goeker M."/>
        </authorList>
    </citation>
    <scope>NUCLEOTIDE SEQUENCE [LARGE SCALE GENOMIC DNA]</scope>
    <source>
        <strain evidence="1 2">DSM 12048</strain>
    </source>
</reference>
<dbReference type="AlphaFoldDB" id="A0A2S5JHE2"/>
<accession>A0A2S5JHE2</accession>
<proteinExistence type="predicted"/>
<evidence type="ECO:0000313" key="2">
    <source>
        <dbReference type="Proteomes" id="UP000239736"/>
    </source>
</evidence>
<name>A0A2S5JHE2_9RHOB</name>
<protein>
    <recommendedName>
        <fullName evidence="3">Lipoprotein</fullName>
    </recommendedName>
</protein>
<dbReference type="RefSeq" id="WP_245873123.1">
    <property type="nucleotide sequence ID" value="NZ_PRDS01000004.1"/>
</dbReference>
<dbReference type="PROSITE" id="PS51257">
    <property type="entry name" value="PROKAR_LIPOPROTEIN"/>
    <property type="match status" value="1"/>
</dbReference>
<gene>
    <name evidence="1" type="ORF">LV82_01669</name>
</gene>
<evidence type="ECO:0008006" key="3">
    <source>
        <dbReference type="Google" id="ProtNLM"/>
    </source>
</evidence>
<organism evidence="1 2">
    <name type="scientific">Albidovulum inexpectatum</name>
    <dbReference type="NCBI Taxonomy" id="196587"/>
    <lineage>
        <taxon>Bacteria</taxon>
        <taxon>Pseudomonadati</taxon>
        <taxon>Pseudomonadota</taxon>
        <taxon>Alphaproteobacteria</taxon>
        <taxon>Rhodobacterales</taxon>
        <taxon>Paracoccaceae</taxon>
        <taxon>Albidovulum</taxon>
    </lineage>
</organism>
<sequence length="112" mass="12067">MTAARITTLRFTGQFGRAWPVFVALALGGCVASTPKTDPDGFLTETPDWVLEVAAPGQNLSTIKVNPEDGCYWYLHQGPVEATLLPLRSRDGRLICTAESPRAQGAVLPSPR</sequence>
<keyword evidence="2" id="KW-1185">Reference proteome</keyword>
<dbReference type="EMBL" id="PRDS01000004">
    <property type="protein sequence ID" value="PPB80936.1"/>
    <property type="molecule type" value="Genomic_DNA"/>
</dbReference>
<comment type="caution">
    <text evidence="1">The sequence shown here is derived from an EMBL/GenBank/DDBJ whole genome shotgun (WGS) entry which is preliminary data.</text>
</comment>
<evidence type="ECO:0000313" key="1">
    <source>
        <dbReference type="EMBL" id="PPB80936.1"/>
    </source>
</evidence>